<keyword evidence="2" id="KW-1185">Reference proteome</keyword>
<proteinExistence type="predicted"/>
<evidence type="ECO:0000313" key="1">
    <source>
        <dbReference type="EMBL" id="CAG8713496.1"/>
    </source>
</evidence>
<organism evidence="1 2">
    <name type="scientific">Racocetra persica</name>
    <dbReference type="NCBI Taxonomy" id="160502"/>
    <lineage>
        <taxon>Eukaryota</taxon>
        <taxon>Fungi</taxon>
        <taxon>Fungi incertae sedis</taxon>
        <taxon>Mucoromycota</taxon>
        <taxon>Glomeromycotina</taxon>
        <taxon>Glomeromycetes</taxon>
        <taxon>Diversisporales</taxon>
        <taxon>Gigasporaceae</taxon>
        <taxon>Racocetra</taxon>
    </lineage>
</organism>
<reference evidence="1" key="1">
    <citation type="submission" date="2021-06" db="EMBL/GenBank/DDBJ databases">
        <authorList>
            <person name="Kallberg Y."/>
            <person name="Tangrot J."/>
            <person name="Rosling A."/>
        </authorList>
    </citation>
    <scope>NUCLEOTIDE SEQUENCE</scope>
    <source>
        <strain evidence="1">MA461A</strain>
    </source>
</reference>
<accession>A0ACA9PJJ6</accession>
<dbReference type="EMBL" id="CAJVQC010021458">
    <property type="protein sequence ID" value="CAG8713496.1"/>
    <property type="molecule type" value="Genomic_DNA"/>
</dbReference>
<sequence>MQILELGFDNLNTINNGAPTLISTIVSFYFSHASNFDDVEIFILGSIDKIKFNREIIFNPLISTTPIIALSNDTVTIHKQIPGVQYFPLDLEYAIPSRNLIFLPATGTDCISTIMPGDIFPDVDVWVVGLAFIKNVFSVFDVENKKVGFAR</sequence>
<comment type="caution">
    <text evidence="1">The sequence shown here is derived from an EMBL/GenBank/DDBJ whole genome shotgun (WGS) entry which is preliminary data.</text>
</comment>
<gene>
    <name evidence="1" type="ORF">RPERSI_LOCUS10714</name>
</gene>
<name>A0ACA9PJJ6_9GLOM</name>
<feature type="non-terminal residue" evidence="1">
    <location>
        <position position="151"/>
    </location>
</feature>
<evidence type="ECO:0000313" key="2">
    <source>
        <dbReference type="Proteomes" id="UP000789920"/>
    </source>
</evidence>
<dbReference type="Proteomes" id="UP000789920">
    <property type="component" value="Unassembled WGS sequence"/>
</dbReference>
<protein>
    <submittedName>
        <fullName evidence="1">28016_t:CDS:1</fullName>
    </submittedName>
</protein>